<keyword evidence="3" id="KW-1185">Reference proteome</keyword>
<sequence length="719" mass="72724">MATVANNAQVSALYAAVFGRAPDKAGLDFWTAQLDGGATLATTAAGFVGHPVFTQTYGSLTNIQFVNQVYQNVLGSSGDAKGVQFWVNKLANEGYSKAQFIAEFVQGALTIDLAAQLAAGALTQAEYDAAVTRQNTLTNKADVGVSFANTFAAKSNLSASTDASSANVVNDAAYKAGAAAIASVTADKSTADAAKAAIADAAKTTDPVSSLSGSLANAGTGLKLAAFQAATKSQADLATSIVTSVKDIAGSPITAANQVNDANLQSLVNSSNSAYQQSQINLNTANKALADARVTKSDADVAKAAATAQANVDTIGKALIDASNAPVQNAAVKFTAAAGNNAAKSEVNTDFFSSFSATKLAAVNSLLAAVGEKTLADGTSSTDAQAALSSSVLTKVTAAAVVAQAQNANVIAQKNLANDVAANGTDKSLADKIAADIKSLTTETGNKLQLKADGTLVTNNTEAQNVIDGYNAYVKGTVTATKFLDTVDTNVAAIDSSNSSLKAQLASLKSLIDTRDGLNDTAATAQSNSDAAAKTVVEIAAQQQRDAQVKAITTSTDAVTKAKAQLDLVTKAQTDYTAAEKVTADAKAALGTDVTVDTLDATDTGTISGQAAKSDIYVFDASNATKTGAFTLTLENSIDKLFLGNSYVQGADITKGNNSALEFFVKDNAQGVAQVSIETTAFGSSAATPEVVTITLTGHSAADVHFASGFITTSAPATA</sequence>
<dbReference type="Proteomes" id="UP001372714">
    <property type="component" value="Chromosome"/>
</dbReference>
<dbReference type="Pfam" id="PF13946">
    <property type="entry name" value="DUF4214"/>
    <property type="match status" value="1"/>
</dbReference>
<accession>A0ABZ2FS56</accession>
<organism evidence="2 3">
    <name type="scientific">Pseudomonas benzopyrenica</name>
    <dbReference type="NCBI Taxonomy" id="2993566"/>
    <lineage>
        <taxon>Bacteria</taxon>
        <taxon>Pseudomonadati</taxon>
        <taxon>Pseudomonadota</taxon>
        <taxon>Gammaproteobacteria</taxon>
        <taxon>Pseudomonadales</taxon>
        <taxon>Pseudomonadaceae</taxon>
        <taxon>Pseudomonas</taxon>
    </lineage>
</organism>
<gene>
    <name evidence="2" type="ORF">V6W80_00770</name>
</gene>
<proteinExistence type="predicted"/>
<dbReference type="Gene3D" id="1.10.3130.20">
    <property type="entry name" value="Phycobilisome linker domain"/>
    <property type="match status" value="1"/>
</dbReference>
<name>A0ABZ2FS56_9PSED</name>
<dbReference type="RefSeq" id="WP_338545623.1">
    <property type="nucleotide sequence ID" value="NZ_CP145723.1"/>
</dbReference>
<evidence type="ECO:0000313" key="2">
    <source>
        <dbReference type="EMBL" id="WWM66859.1"/>
    </source>
</evidence>
<reference evidence="2 3" key="1">
    <citation type="submission" date="2024-02" db="EMBL/GenBank/DDBJ databases">
        <title>The whole genome sequence of Pseudomonas benzopyrenica MLY92.</title>
        <authorList>
            <person name="Liu Y."/>
        </authorList>
    </citation>
    <scope>NUCLEOTIDE SEQUENCE [LARGE SCALE GENOMIC DNA]</scope>
    <source>
        <strain evidence="2 3">MLY92</strain>
    </source>
</reference>
<evidence type="ECO:0000313" key="3">
    <source>
        <dbReference type="Proteomes" id="UP001372714"/>
    </source>
</evidence>
<dbReference type="InterPro" id="IPR025282">
    <property type="entry name" value="DUF4214"/>
</dbReference>
<feature type="domain" description="DUF4214" evidence="1">
    <location>
        <begin position="44"/>
        <end position="106"/>
    </location>
</feature>
<dbReference type="InterPro" id="IPR038255">
    <property type="entry name" value="PBS_linker_sf"/>
</dbReference>
<evidence type="ECO:0000259" key="1">
    <source>
        <dbReference type="Pfam" id="PF13946"/>
    </source>
</evidence>
<protein>
    <submittedName>
        <fullName evidence="2">DUF4214 domain-containing protein</fullName>
    </submittedName>
</protein>
<dbReference type="EMBL" id="CP145723">
    <property type="protein sequence ID" value="WWM66859.1"/>
    <property type="molecule type" value="Genomic_DNA"/>
</dbReference>